<comment type="caution">
    <text evidence="2">The sequence shown here is derived from an EMBL/GenBank/DDBJ whole genome shotgun (WGS) entry which is preliminary data.</text>
</comment>
<keyword evidence="3" id="KW-1185">Reference proteome</keyword>
<feature type="transmembrane region" description="Helical" evidence="1">
    <location>
        <begin position="116"/>
        <end position="137"/>
    </location>
</feature>
<dbReference type="EMBL" id="CAAALY010256422">
    <property type="protein sequence ID" value="VEL37939.1"/>
    <property type="molecule type" value="Genomic_DNA"/>
</dbReference>
<evidence type="ECO:0000313" key="2">
    <source>
        <dbReference type="EMBL" id="VEL37939.1"/>
    </source>
</evidence>
<reference evidence="2" key="1">
    <citation type="submission" date="2018-11" db="EMBL/GenBank/DDBJ databases">
        <authorList>
            <consortium name="Pathogen Informatics"/>
        </authorList>
    </citation>
    <scope>NUCLEOTIDE SEQUENCE</scope>
</reference>
<dbReference type="AlphaFoldDB" id="A0A3S5CPM9"/>
<accession>A0A3S5CPM9</accession>
<sequence>MTTLTEEAVQVVHILRVRCDRATRADVVKLRSGTLVGGFVHPFAVSPANSSTSLSLSPAFYRPFSLSLSLSFSLAVLAECVSRPTSSHVDRSAHILLTLTGIQLLFLSRLSCALALLALTPLFVCLCLVGQIGQIMLHQTTVDPQATDYMQFSAVCQHPHSRQR</sequence>
<proteinExistence type="predicted"/>
<keyword evidence="1" id="KW-0812">Transmembrane</keyword>
<gene>
    <name evidence="2" type="ORF">PXEA_LOCUS31379</name>
</gene>
<keyword evidence="1" id="KW-0472">Membrane</keyword>
<evidence type="ECO:0000256" key="1">
    <source>
        <dbReference type="SAM" id="Phobius"/>
    </source>
</evidence>
<keyword evidence="1" id="KW-1133">Transmembrane helix</keyword>
<name>A0A3S5CPM9_9PLAT</name>
<organism evidence="2 3">
    <name type="scientific">Protopolystoma xenopodis</name>
    <dbReference type="NCBI Taxonomy" id="117903"/>
    <lineage>
        <taxon>Eukaryota</taxon>
        <taxon>Metazoa</taxon>
        <taxon>Spiralia</taxon>
        <taxon>Lophotrochozoa</taxon>
        <taxon>Platyhelminthes</taxon>
        <taxon>Monogenea</taxon>
        <taxon>Polyopisthocotylea</taxon>
        <taxon>Polystomatidea</taxon>
        <taxon>Polystomatidae</taxon>
        <taxon>Protopolystoma</taxon>
    </lineage>
</organism>
<dbReference type="Proteomes" id="UP000784294">
    <property type="component" value="Unassembled WGS sequence"/>
</dbReference>
<protein>
    <submittedName>
        <fullName evidence="2">Uncharacterized protein</fullName>
    </submittedName>
</protein>
<evidence type="ECO:0000313" key="3">
    <source>
        <dbReference type="Proteomes" id="UP000784294"/>
    </source>
</evidence>